<accession>A0A8S9GU50</accession>
<evidence type="ECO:0000313" key="3">
    <source>
        <dbReference type="Proteomes" id="UP000712281"/>
    </source>
</evidence>
<name>A0A8S9GU50_BRACR</name>
<evidence type="ECO:0000313" key="2">
    <source>
        <dbReference type="EMBL" id="KAF2550101.1"/>
    </source>
</evidence>
<gene>
    <name evidence="2" type="ORF">F2Q68_00033435</name>
</gene>
<feature type="region of interest" description="Disordered" evidence="1">
    <location>
        <begin position="1"/>
        <end position="60"/>
    </location>
</feature>
<reference evidence="2" key="1">
    <citation type="submission" date="2019-12" db="EMBL/GenBank/DDBJ databases">
        <title>Genome sequencing and annotation of Brassica cretica.</title>
        <authorList>
            <person name="Studholme D.J."/>
            <person name="Sarris P.F."/>
        </authorList>
    </citation>
    <scope>NUCLEOTIDE SEQUENCE</scope>
    <source>
        <strain evidence="2">PFS-001/15</strain>
        <tissue evidence="2">Leaf</tissue>
    </source>
</reference>
<dbReference type="EMBL" id="QGKW02001988">
    <property type="protein sequence ID" value="KAF2550101.1"/>
    <property type="molecule type" value="Genomic_DNA"/>
</dbReference>
<protein>
    <submittedName>
        <fullName evidence="2">Uncharacterized protein</fullName>
    </submittedName>
</protein>
<comment type="caution">
    <text evidence="2">The sequence shown here is derived from an EMBL/GenBank/DDBJ whole genome shotgun (WGS) entry which is preliminary data.</text>
</comment>
<dbReference type="Proteomes" id="UP000712281">
    <property type="component" value="Unassembled WGS sequence"/>
</dbReference>
<proteinExistence type="predicted"/>
<dbReference type="AlphaFoldDB" id="A0A8S9GU50"/>
<evidence type="ECO:0000256" key="1">
    <source>
        <dbReference type="SAM" id="MobiDB-lite"/>
    </source>
</evidence>
<sequence>MENTERDQPSIDGDTFSSSDVESEKSTDTELPISIDTAKPKAASQTEQETEIPVKGNSTLTKGEDIKLSIQDYLDPGATTVGLRRLENKLNPFAKLARITVDRHNYHSVDRSLQRGIGRCTLSHIDQHSLEIKIRQLRSEIYRT</sequence>
<organism evidence="2 3">
    <name type="scientific">Brassica cretica</name>
    <name type="common">Mustard</name>
    <dbReference type="NCBI Taxonomy" id="69181"/>
    <lineage>
        <taxon>Eukaryota</taxon>
        <taxon>Viridiplantae</taxon>
        <taxon>Streptophyta</taxon>
        <taxon>Embryophyta</taxon>
        <taxon>Tracheophyta</taxon>
        <taxon>Spermatophyta</taxon>
        <taxon>Magnoliopsida</taxon>
        <taxon>eudicotyledons</taxon>
        <taxon>Gunneridae</taxon>
        <taxon>Pentapetalae</taxon>
        <taxon>rosids</taxon>
        <taxon>malvids</taxon>
        <taxon>Brassicales</taxon>
        <taxon>Brassicaceae</taxon>
        <taxon>Brassiceae</taxon>
        <taxon>Brassica</taxon>
    </lineage>
</organism>